<evidence type="ECO:0000256" key="3">
    <source>
        <dbReference type="SAM" id="SignalP"/>
    </source>
</evidence>
<dbReference type="PANTHER" id="PTHR30035:SF3">
    <property type="entry name" value="INTERMEMBRANE PHOSPHOLIPID TRANSPORT SYSTEM LIPOPROTEIN MLAA"/>
    <property type="match status" value="1"/>
</dbReference>
<feature type="signal peptide" evidence="3">
    <location>
        <begin position="1"/>
        <end position="23"/>
    </location>
</feature>
<proteinExistence type="inferred from homology"/>
<evidence type="ECO:0000313" key="5">
    <source>
        <dbReference type="Proteomes" id="UP000742786"/>
    </source>
</evidence>
<comment type="similarity">
    <text evidence="1">Belongs to the MlaA family.</text>
</comment>
<dbReference type="PRINTS" id="PR01805">
    <property type="entry name" value="VACJLIPOPROT"/>
</dbReference>
<name>A0A916J6T6_9PROT</name>
<accession>A0A916J6T6</accession>
<comment type="caution">
    <text evidence="4">The sequence shown here is derived from an EMBL/GenBank/DDBJ whole genome shotgun (WGS) entry which is preliminary data.</text>
</comment>
<dbReference type="GO" id="GO:0016020">
    <property type="term" value="C:membrane"/>
    <property type="evidence" value="ECO:0007669"/>
    <property type="project" value="InterPro"/>
</dbReference>
<dbReference type="PROSITE" id="PS51257">
    <property type="entry name" value="PROKAR_LIPOPROTEIN"/>
    <property type="match status" value="1"/>
</dbReference>
<gene>
    <name evidence="4" type="ORF">GTOL_12133</name>
</gene>
<dbReference type="Proteomes" id="UP000742786">
    <property type="component" value="Unassembled WGS sequence"/>
</dbReference>
<dbReference type="AlphaFoldDB" id="A0A916J6T6"/>
<protein>
    <submittedName>
        <fullName evidence="4">ABC transporter</fullName>
    </submittedName>
</protein>
<evidence type="ECO:0000313" key="4">
    <source>
        <dbReference type="EMBL" id="CAG4884250.1"/>
    </source>
</evidence>
<dbReference type="GO" id="GO:0120010">
    <property type="term" value="P:intermembrane phospholipid transfer"/>
    <property type="evidence" value="ECO:0007669"/>
    <property type="project" value="TreeGrafter"/>
</dbReference>
<dbReference type="InterPro" id="IPR007428">
    <property type="entry name" value="MlaA"/>
</dbReference>
<evidence type="ECO:0000256" key="1">
    <source>
        <dbReference type="ARBA" id="ARBA00010634"/>
    </source>
</evidence>
<evidence type="ECO:0000256" key="2">
    <source>
        <dbReference type="ARBA" id="ARBA00022729"/>
    </source>
</evidence>
<feature type="chain" id="PRO_5037041745" evidence="3">
    <location>
        <begin position="24"/>
        <end position="264"/>
    </location>
</feature>
<sequence length="264" mass="28451">MKSVLGKRFIGFCALLAAVSVLGGCATTGNPKDPIEGFNRAVFALNEGVDKAVLKPLAKGYDAVVPVPAKTGVSNFFGNIADVFIGVNDLLQGKARDAASDAGRVLVNSTIGILGFIDFATDFGLEKHEEDFGQTFGHWGAGPGAYLVVPFWGPRDVRDAAGLALDVYADPVGNIHNVPVRNSLLATRIISDRTALLPAEKVIEEAALDKYSYIRDAYLQRRRSLIYDGVPPREDFDSALPMDTRFTRNQSIAGDVYAISRTEE</sequence>
<dbReference type="PANTHER" id="PTHR30035">
    <property type="entry name" value="LIPOPROTEIN VACJ-RELATED"/>
    <property type="match status" value="1"/>
</dbReference>
<dbReference type="Pfam" id="PF04333">
    <property type="entry name" value="MlaA"/>
    <property type="match status" value="1"/>
</dbReference>
<reference evidence="4" key="1">
    <citation type="submission" date="2021-04" db="EMBL/GenBank/DDBJ databases">
        <authorList>
            <person name="Hornung B."/>
        </authorList>
    </citation>
    <scope>NUCLEOTIDE SEQUENCE</scope>
    <source>
        <strain evidence="4">G5G6</strain>
    </source>
</reference>
<keyword evidence="5" id="KW-1185">Reference proteome</keyword>
<dbReference type="EMBL" id="CAJQUM010000001">
    <property type="protein sequence ID" value="CAG4884250.1"/>
    <property type="molecule type" value="Genomic_DNA"/>
</dbReference>
<keyword evidence="2 3" id="KW-0732">Signal</keyword>
<organism evidence="4 5">
    <name type="scientific">Georgfuchsia toluolica</name>
    <dbReference type="NCBI Taxonomy" id="424218"/>
    <lineage>
        <taxon>Bacteria</taxon>
        <taxon>Pseudomonadati</taxon>
        <taxon>Pseudomonadota</taxon>
        <taxon>Betaproteobacteria</taxon>
        <taxon>Nitrosomonadales</taxon>
        <taxon>Sterolibacteriaceae</taxon>
        <taxon>Georgfuchsia</taxon>
    </lineage>
</organism>